<evidence type="ECO:0000313" key="2">
    <source>
        <dbReference type="EMBL" id="KAJ6634872.1"/>
    </source>
</evidence>
<evidence type="ECO:0000313" key="3">
    <source>
        <dbReference type="Proteomes" id="UP001151699"/>
    </source>
</evidence>
<name>A0A9Q0RWD6_9DIPT</name>
<reference evidence="2" key="1">
    <citation type="submission" date="2022-07" db="EMBL/GenBank/DDBJ databases">
        <authorList>
            <person name="Trinca V."/>
            <person name="Uliana J.V.C."/>
            <person name="Torres T.T."/>
            <person name="Ward R.J."/>
            <person name="Monesi N."/>
        </authorList>
    </citation>
    <scope>NUCLEOTIDE SEQUENCE</scope>
    <source>
        <strain evidence="2">HSMRA1968</strain>
        <tissue evidence="2">Whole embryos</tissue>
    </source>
</reference>
<dbReference type="AlphaFoldDB" id="A0A9Q0RWD6"/>
<keyword evidence="3" id="KW-1185">Reference proteome</keyword>
<protein>
    <submittedName>
        <fullName evidence="2">Uncharacterized protein</fullName>
    </submittedName>
</protein>
<keyword evidence="1" id="KW-0732">Signal</keyword>
<feature type="chain" id="PRO_5040271473" evidence="1">
    <location>
        <begin position="22"/>
        <end position="209"/>
    </location>
</feature>
<comment type="caution">
    <text evidence="2">The sequence shown here is derived from an EMBL/GenBank/DDBJ whole genome shotgun (WGS) entry which is preliminary data.</text>
</comment>
<dbReference type="EMBL" id="WJQU01000004">
    <property type="protein sequence ID" value="KAJ6634872.1"/>
    <property type="molecule type" value="Genomic_DNA"/>
</dbReference>
<gene>
    <name evidence="2" type="ORF">Bhyg_13453</name>
</gene>
<dbReference type="OrthoDB" id="7773945at2759"/>
<evidence type="ECO:0000256" key="1">
    <source>
        <dbReference type="SAM" id="SignalP"/>
    </source>
</evidence>
<organism evidence="2 3">
    <name type="scientific">Pseudolycoriella hygida</name>
    <dbReference type="NCBI Taxonomy" id="35572"/>
    <lineage>
        <taxon>Eukaryota</taxon>
        <taxon>Metazoa</taxon>
        <taxon>Ecdysozoa</taxon>
        <taxon>Arthropoda</taxon>
        <taxon>Hexapoda</taxon>
        <taxon>Insecta</taxon>
        <taxon>Pterygota</taxon>
        <taxon>Neoptera</taxon>
        <taxon>Endopterygota</taxon>
        <taxon>Diptera</taxon>
        <taxon>Nematocera</taxon>
        <taxon>Sciaroidea</taxon>
        <taxon>Sciaridae</taxon>
        <taxon>Pseudolycoriella</taxon>
    </lineage>
</organism>
<proteinExistence type="predicted"/>
<accession>A0A9Q0RWD6</accession>
<dbReference type="Proteomes" id="UP001151699">
    <property type="component" value="Chromosome C"/>
</dbReference>
<sequence length="209" mass="23934">MKVFFVASALCLVIFAGQSSGIRITHTEAEAENINENFNLKIHEKEIIRPIPEPVKRKEKVFVNRSKPLYVTGKSRHVVIPASKPIIVKPEAVVIRQKGDVEVRPIHITKQPPPLIVTKKIVKLHQPVIKKYYVEKYRKHEEGCPEHIVSQKISKKTCDCPISEHVLNSKYDWEGERSIPSAVEVDNEEQVRNDDVEAEVIQDMDETPF</sequence>
<feature type="signal peptide" evidence="1">
    <location>
        <begin position="1"/>
        <end position="21"/>
    </location>
</feature>